<dbReference type="InterPro" id="IPR020904">
    <property type="entry name" value="Sc_DH/Rdtase_CS"/>
</dbReference>
<organism evidence="5 6">
    <name type="scientific">Mycolicibacillus trivialis</name>
    <dbReference type="NCBI Taxonomy" id="1798"/>
    <lineage>
        <taxon>Bacteria</taxon>
        <taxon>Bacillati</taxon>
        <taxon>Actinomycetota</taxon>
        <taxon>Actinomycetes</taxon>
        <taxon>Mycobacteriales</taxon>
        <taxon>Mycobacteriaceae</taxon>
        <taxon>Mycolicibacillus</taxon>
    </lineage>
</organism>
<dbReference type="AlphaFoldDB" id="A0A1X2EKS6"/>
<protein>
    <submittedName>
        <fullName evidence="5">Short-chain dehydrogenase</fullName>
    </submittedName>
</protein>
<feature type="domain" description="Ketoreductase" evidence="4">
    <location>
        <begin position="15"/>
        <end position="201"/>
    </location>
</feature>
<dbReference type="InterPro" id="IPR002347">
    <property type="entry name" value="SDR_fam"/>
</dbReference>
<comment type="similarity">
    <text evidence="1">Belongs to the short-chain dehydrogenases/reductases (SDR) family.</text>
</comment>
<accession>A0A1X2EKS6</accession>
<dbReference type="GO" id="GO:0016020">
    <property type="term" value="C:membrane"/>
    <property type="evidence" value="ECO:0007669"/>
    <property type="project" value="TreeGrafter"/>
</dbReference>
<evidence type="ECO:0000256" key="3">
    <source>
        <dbReference type="SAM" id="MobiDB-lite"/>
    </source>
</evidence>
<sequence length="345" mass="37030">MTVLDAVRGSRRRPRVVVVTGASAGIGRAVVRELAGPGTRIGLVARGVTGLNAAAAEVRAAGGEALVLPTDVADHDALEDAAGRVEQEFGPIDGWINVAFSSLFAPFHAIGPDEYRRVTEVTYLGFVHGTMVALRRMRPRNAGVVVQVGSALGVRAIPLQSAYCGAKHAINGFTESLRTELLHDHSKVRITVVQMPAVNTPQFSWVRSRLPKQAQPVPPIFQPEVAARAVAYALRHPRRKQYWVGGSTVATILGQRLAPALLDRYLARTGYRSQQTDQPVDPDQPVNLWEPADGPDGHDFGAHGAFDARSHARSLQVWTSRHRRSLLGAGAAALAGGAYWGARHG</sequence>
<feature type="compositionally biased region" description="Low complexity" evidence="3">
    <location>
        <begin position="274"/>
        <end position="286"/>
    </location>
</feature>
<gene>
    <name evidence="5" type="ORF">AWC30_09010</name>
</gene>
<dbReference type="PROSITE" id="PS00061">
    <property type="entry name" value="ADH_SHORT"/>
    <property type="match status" value="1"/>
</dbReference>
<proteinExistence type="inferred from homology"/>
<dbReference type="EMBL" id="LQPZ01000018">
    <property type="protein sequence ID" value="ORX05556.1"/>
    <property type="molecule type" value="Genomic_DNA"/>
</dbReference>
<keyword evidence="2" id="KW-0560">Oxidoreductase</keyword>
<dbReference type="GO" id="GO:0016491">
    <property type="term" value="F:oxidoreductase activity"/>
    <property type="evidence" value="ECO:0007669"/>
    <property type="project" value="UniProtKB-KW"/>
</dbReference>
<dbReference type="OrthoDB" id="151996at2"/>
<evidence type="ECO:0000259" key="4">
    <source>
        <dbReference type="SMART" id="SM00822"/>
    </source>
</evidence>
<feature type="region of interest" description="Disordered" evidence="3">
    <location>
        <begin position="272"/>
        <end position="304"/>
    </location>
</feature>
<dbReference type="SMART" id="SM00822">
    <property type="entry name" value="PKS_KR"/>
    <property type="match status" value="1"/>
</dbReference>
<keyword evidence="6" id="KW-1185">Reference proteome</keyword>
<evidence type="ECO:0000256" key="1">
    <source>
        <dbReference type="ARBA" id="ARBA00006484"/>
    </source>
</evidence>
<evidence type="ECO:0000256" key="2">
    <source>
        <dbReference type="ARBA" id="ARBA00023002"/>
    </source>
</evidence>
<dbReference type="Gene3D" id="3.40.50.720">
    <property type="entry name" value="NAD(P)-binding Rossmann-like Domain"/>
    <property type="match status" value="1"/>
</dbReference>
<comment type="caution">
    <text evidence="5">The sequence shown here is derived from an EMBL/GenBank/DDBJ whole genome shotgun (WGS) entry which is preliminary data.</text>
</comment>
<evidence type="ECO:0000313" key="6">
    <source>
        <dbReference type="Proteomes" id="UP000193090"/>
    </source>
</evidence>
<feature type="compositionally biased region" description="Basic and acidic residues" evidence="3">
    <location>
        <begin position="295"/>
        <end position="304"/>
    </location>
</feature>
<reference evidence="5 6" key="1">
    <citation type="submission" date="2016-01" db="EMBL/GenBank/DDBJ databases">
        <title>The new phylogeny of the genus Mycobacterium.</title>
        <authorList>
            <person name="Tarcisio F."/>
            <person name="Conor M."/>
            <person name="Antonella G."/>
            <person name="Elisabetta G."/>
            <person name="Giulia F.S."/>
            <person name="Sara T."/>
            <person name="Anna F."/>
            <person name="Clotilde B."/>
            <person name="Roberto B."/>
            <person name="Veronica D.S."/>
            <person name="Fabio R."/>
            <person name="Monica P."/>
            <person name="Olivier J."/>
            <person name="Enrico T."/>
            <person name="Nicola S."/>
        </authorList>
    </citation>
    <scope>NUCLEOTIDE SEQUENCE [LARGE SCALE GENOMIC DNA]</scope>
    <source>
        <strain evidence="5 6">DSM 44153</strain>
    </source>
</reference>
<dbReference type="Proteomes" id="UP000193090">
    <property type="component" value="Unassembled WGS sequence"/>
</dbReference>
<dbReference type="PRINTS" id="PR00081">
    <property type="entry name" value="GDHRDH"/>
</dbReference>
<dbReference type="SUPFAM" id="SSF51735">
    <property type="entry name" value="NAD(P)-binding Rossmann-fold domains"/>
    <property type="match status" value="1"/>
</dbReference>
<evidence type="ECO:0000313" key="5">
    <source>
        <dbReference type="EMBL" id="ORX05556.1"/>
    </source>
</evidence>
<dbReference type="NCBIfam" id="NF005495">
    <property type="entry name" value="PRK07109.1"/>
    <property type="match status" value="1"/>
</dbReference>
<dbReference type="RefSeq" id="WP_085109805.1">
    <property type="nucleotide sequence ID" value="NZ_LQPZ01000018.1"/>
</dbReference>
<dbReference type="PANTHER" id="PTHR44196">
    <property type="entry name" value="DEHYDROGENASE/REDUCTASE SDR FAMILY MEMBER 7B"/>
    <property type="match status" value="1"/>
</dbReference>
<name>A0A1X2EKS6_9MYCO</name>
<dbReference type="Pfam" id="PF00106">
    <property type="entry name" value="adh_short"/>
    <property type="match status" value="1"/>
</dbReference>
<dbReference type="STRING" id="1798.AWC30_09010"/>
<dbReference type="InterPro" id="IPR057326">
    <property type="entry name" value="KR_dom"/>
</dbReference>
<dbReference type="PANTHER" id="PTHR44196:SF1">
    <property type="entry name" value="DEHYDROGENASE_REDUCTASE SDR FAMILY MEMBER 7B"/>
    <property type="match status" value="1"/>
</dbReference>
<dbReference type="InterPro" id="IPR036291">
    <property type="entry name" value="NAD(P)-bd_dom_sf"/>
</dbReference>